<dbReference type="GeneID" id="33558015"/>
<dbReference type="PANTHER" id="PTHR11061:SF30">
    <property type="entry name" value="TRNA (URACIL(54)-C(5))-METHYLTRANSFERASE"/>
    <property type="match status" value="1"/>
</dbReference>
<keyword evidence="3 4" id="KW-0949">S-adenosyl-L-methionine</keyword>
<keyword evidence="2 4" id="KW-0808">Transferase</keyword>
<feature type="binding site" evidence="4">
    <location>
        <position position="577"/>
    </location>
    <ligand>
        <name>S-adenosyl-L-methionine</name>
        <dbReference type="ChEBI" id="CHEBI:59789"/>
    </ligand>
</feature>
<evidence type="ECO:0000256" key="2">
    <source>
        <dbReference type="ARBA" id="ARBA00022679"/>
    </source>
</evidence>
<reference evidence="7 8" key="1">
    <citation type="submission" date="2017-03" db="EMBL/GenBank/DDBJ databases">
        <title>Widespread Adenine N6-methylation of Active Genes in Fungi.</title>
        <authorList>
            <consortium name="DOE Joint Genome Institute"/>
            <person name="Mondo S.J."/>
            <person name="Dannebaum R.O."/>
            <person name="Kuo R.C."/>
            <person name="Louie K.B."/>
            <person name="Bewick A.J."/>
            <person name="Labutti K."/>
            <person name="Haridas S."/>
            <person name="Kuo A."/>
            <person name="Salamov A."/>
            <person name="Ahrendt S.R."/>
            <person name="Lau R."/>
            <person name="Bowen B.P."/>
            <person name="Lipzen A."/>
            <person name="Sullivan W."/>
            <person name="Andreopoulos W.B."/>
            <person name="Clum A."/>
            <person name="Lindquist E."/>
            <person name="Daum C."/>
            <person name="Northen T.R."/>
            <person name="Ramamoorthy G."/>
            <person name="Schmitz R.J."/>
            <person name="Gryganskyi A."/>
            <person name="Culley D."/>
            <person name="Magnuson J."/>
            <person name="James T.Y."/>
            <person name="O'Malley M.A."/>
            <person name="Stajich J.E."/>
            <person name="Spatafora J.W."/>
            <person name="Visel A."/>
            <person name="Grigoriev I.V."/>
        </authorList>
    </citation>
    <scope>NUCLEOTIDE SEQUENCE [LARGE SCALE GENOMIC DNA]</scope>
    <source>
        <strain evidence="7 8">NRRL Y-17943</strain>
    </source>
</reference>
<dbReference type="Gene3D" id="2.40.50.140">
    <property type="entry name" value="Nucleic acid-binding proteins"/>
    <property type="match status" value="1"/>
</dbReference>
<dbReference type="STRING" id="4999.A0A1Y1UEE7"/>
<feature type="active site" description="Nucleophile" evidence="4">
    <location>
        <position position="655"/>
    </location>
</feature>
<feature type="binding site" evidence="4">
    <location>
        <position position="628"/>
    </location>
    <ligand>
        <name>S-adenosyl-L-methionine</name>
        <dbReference type="ChEBI" id="CHEBI:59789"/>
    </ligand>
</feature>
<feature type="compositionally biased region" description="Basic and acidic residues" evidence="6">
    <location>
        <begin position="88"/>
        <end position="98"/>
    </location>
</feature>
<evidence type="ECO:0000313" key="8">
    <source>
        <dbReference type="Proteomes" id="UP000193218"/>
    </source>
</evidence>
<gene>
    <name evidence="7" type="ORF">BD324DRAFT_629377</name>
</gene>
<evidence type="ECO:0000256" key="5">
    <source>
        <dbReference type="PROSITE-ProRule" id="PRU10015"/>
    </source>
</evidence>
<dbReference type="InterPro" id="IPR025795">
    <property type="entry name" value="tRNA_(uracil-5-)_MeTrfase"/>
</dbReference>
<evidence type="ECO:0000256" key="4">
    <source>
        <dbReference type="PROSITE-ProRule" id="PRU01024"/>
    </source>
</evidence>
<dbReference type="PROSITE" id="PS01230">
    <property type="entry name" value="TRMA_1"/>
    <property type="match status" value="1"/>
</dbReference>
<dbReference type="OrthoDB" id="10250660at2759"/>
<dbReference type="InterPro" id="IPR012340">
    <property type="entry name" value="NA-bd_OB-fold"/>
</dbReference>
<dbReference type="PANTHER" id="PTHR11061">
    <property type="entry name" value="RNA M5U METHYLTRANSFERASE"/>
    <property type="match status" value="1"/>
</dbReference>
<dbReference type="Pfam" id="PF05958">
    <property type="entry name" value="tRNA_U5-meth_tr"/>
    <property type="match status" value="1"/>
</dbReference>
<feature type="compositionally biased region" description="Polar residues" evidence="6">
    <location>
        <begin position="73"/>
        <end position="87"/>
    </location>
</feature>
<dbReference type="Gene3D" id="2.40.50.1070">
    <property type="match status" value="1"/>
</dbReference>
<feature type="region of interest" description="Disordered" evidence="6">
    <location>
        <begin position="25"/>
        <end position="114"/>
    </location>
</feature>
<dbReference type="RefSeq" id="XP_021870013.1">
    <property type="nucleotide sequence ID" value="XM_022016206.1"/>
</dbReference>
<dbReference type="GO" id="GO:0032259">
    <property type="term" value="P:methylation"/>
    <property type="evidence" value="ECO:0007669"/>
    <property type="project" value="UniProtKB-KW"/>
</dbReference>
<evidence type="ECO:0000256" key="6">
    <source>
        <dbReference type="SAM" id="MobiDB-lite"/>
    </source>
</evidence>
<sequence length="705" mass="79697">MRATLLLSVYNRKPIIRLPRVKHKFMESDNSSPKEAKWTLREDLHNQPDRAESSQAVDGRRSRSPPSGDRQRAAQQGNLSSSLYDQRSPTRDLKRARNEVQGNGASSRSNSFGVNQSVEHTALKTNPSEETSAPAGLVEEDPTSELFTFIGTKAEVRKRKKSQKRPVPERYSAEDVLEHDIKDLLGRDYVESLFAKGDESEWTPPGSLNTGSHTVRVSTFTVSGDGLALYQEEGTDRKWAILIPFAHPGDLVECTVYRHRRLYSAARLLETLEYNEEYRGGEGDRRKFPENGCKYFGKCGGCQLQPIPYERQLEHKKRTVELAYKRYSHLSDVPAIRDTIPSQKQWQYRTKITPHFDEVPKRIKELVKHSSWGRVGDPSVDRVMKVIEEEKSELGNDEELIKASGLKIDSRNDWELKIGFNYATSSRILDIEECPIATPILNAKLPEERKRVKDNILSFPRGATLLLRDSLEPPLPSSLNPFDPSMPITDAHIAVVDHKRPVYEQVGDKMFTFPAGSFFQNNNSILPSLVAYTKEAIFPSEEPQGFKRPTQLVDAYCGSGFFGVSLSDSFERVAGVELDLHAVEAAKKNAQINGVYHKSDWLCAAAEEIFANLPEAGFHGSKSCVIIDPPRKGCDEQFLRQLYDFKPITIVYVSCNVHTQARDIGWFIHHTKQHGVDYKLESIRGFDLFPQTAHVESVAVLRLVQ</sequence>
<feature type="active site" evidence="5">
    <location>
        <position position="655"/>
    </location>
</feature>
<dbReference type="EMBL" id="NBSH01000009">
    <property type="protein sequence ID" value="ORX35884.1"/>
    <property type="molecule type" value="Genomic_DNA"/>
</dbReference>
<dbReference type="Gene3D" id="3.40.50.150">
    <property type="entry name" value="Vaccinia Virus protein VP39"/>
    <property type="match status" value="2"/>
</dbReference>
<dbReference type="SUPFAM" id="SSF53335">
    <property type="entry name" value="S-adenosyl-L-methionine-dependent methyltransferases"/>
    <property type="match status" value="2"/>
</dbReference>
<dbReference type="PROSITE" id="PS51622">
    <property type="entry name" value="SAM_MT_RNA_M5U_2"/>
    <property type="match status" value="1"/>
</dbReference>
<dbReference type="InterPro" id="IPR029063">
    <property type="entry name" value="SAM-dependent_MTases_sf"/>
</dbReference>
<dbReference type="Proteomes" id="UP000193218">
    <property type="component" value="Unassembled WGS sequence"/>
</dbReference>
<feature type="binding site" evidence="4">
    <location>
        <position position="556"/>
    </location>
    <ligand>
        <name>S-adenosyl-L-methionine</name>
        <dbReference type="ChEBI" id="CHEBI:59789"/>
    </ligand>
</feature>
<dbReference type="FunCoup" id="A0A1Y1UEE7">
    <property type="interactions" value="92"/>
</dbReference>
<proteinExistence type="inferred from homology"/>
<dbReference type="FunFam" id="2.40.50.140:FF:000201">
    <property type="entry name" value="TRM2p tRNA methyltransferase"/>
    <property type="match status" value="1"/>
</dbReference>
<organism evidence="7 8">
    <name type="scientific">Kockovaella imperatae</name>
    <dbReference type="NCBI Taxonomy" id="4999"/>
    <lineage>
        <taxon>Eukaryota</taxon>
        <taxon>Fungi</taxon>
        <taxon>Dikarya</taxon>
        <taxon>Basidiomycota</taxon>
        <taxon>Agaricomycotina</taxon>
        <taxon>Tremellomycetes</taxon>
        <taxon>Tremellales</taxon>
        <taxon>Cuniculitremaceae</taxon>
        <taxon>Kockovaella</taxon>
    </lineage>
</organism>
<keyword evidence="1 4" id="KW-0489">Methyltransferase</keyword>
<evidence type="ECO:0000313" key="7">
    <source>
        <dbReference type="EMBL" id="ORX35884.1"/>
    </source>
</evidence>
<evidence type="ECO:0000256" key="1">
    <source>
        <dbReference type="ARBA" id="ARBA00022603"/>
    </source>
</evidence>
<feature type="compositionally biased region" description="Basic and acidic residues" evidence="6">
    <location>
        <begin position="25"/>
        <end position="52"/>
    </location>
</feature>
<dbReference type="GO" id="GO:0008033">
    <property type="term" value="P:tRNA processing"/>
    <property type="evidence" value="ECO:0007669"/>
    <property type="project" value="InterPro"/>
</dbReference>
<dbReference type="InParanoid" id="A0A1Y1UEE7"/>
<dbReference type="AlphaFoldDB" id="A0A1Y1UEE7"/>
<accession>A0A1Y1UEE7</accession>
<dbReference type="PROSITE" id="PS51687">
    <property type="entry name" value="SAM_MT_RNA_M5U"/>
    <property type="match status" value="1"/>
</dbReference>
<name>A0A1Y1UEE7_9TREE</name>
<protein>
    <submittedName>
        <fullName evidence="7">S-adenosyl-L-methionine-dependent methyltransferase</fullName>
    </submittedName>
</protein>
<dbReference type="InterPro" id="IPR010280">
    <property type="entry name" value="U5_MeTrfase_fam"/>
</dbReference>
<evidence type="ECO:0000256" key="3">
    <source>
        <dbReference type="ARBA" id="ARBA00022691"/>
    </source>
</evidence>
<feature type="binding site" evidence="4">
    <location>
        <position position="520"/>
    </location>
    <ligand>
        <name>S-adenosyl-L-methionine</name>
        <dbReference type="ChEBI" id="CHEBI:59789"/>
    </ligand>
</feature>
<comment type="caution">
    <text evidence="7">The sequence shown here is derived from an EMBL/GenBank/DDBJ whole genome shotgun (WGS) entry which is preliminary data.</text>
</comment>
<dbReference type="InterPro" id="IPR030391">
    <property type="entry name" value="MeTrfase_TrmA_CS"/>
</dbReference>
<dbReference type="PROSITE" id="PS01231">
    <property type="entry name" value="TRMA_2"/>
    <property type="match status" value="1"/>
</dbReference>
<dbReference type="InterPro" id="IPR030390">
    <property type="entry name" value="MeTrfase_TrmA_AS"/>
</dbReference>
<dbReference type="GO" id="GO:0030697">
    <property type="term" value="F:tRNA (uracil(54)-C5)-methyltransferase activity, S-adenosyl methionine-dependent"/>
    <property type="evidence" value="ECO:0007669"/>
    <property type="project" value="InterPro"/>
</dbReference>
<feature type="compositionally biased region" description="Polar residues" evidence="6">
    <location>
        <begin position="100"/>
        <end position="114"/>
    </location>
</feature>
<keyword evidence="8" id="KW-1185">Reference proteome</keyword>
<dbReference type="GO" id="GO:0009451">
    <property type="term" value="P:RNA modification"/>
    <property type="evidence" value="ECO:0007669"/>
    <property type="project" value="UniProtKB-ARBA"/>
</dbReference>
<comment type="similarity">
    <text evidence="4">Belongs to the class I-like SAM-binding methyltransferase superfamily. RNA M5U methyltransferase family.</text>
</comment>